<dbReference type="FunFam" id="3.30.710.10:FF:000159">
    <property type="entry name" value="Speckle-type POZ protein B"/>
    <property type="match status" value="1"/>
</dbReference>
<reference evidence="2 3" key="1">
    <citation type="submission" date="2022-05" db="EMBL/GenBank/DDBJ databases">
        <title>A multi-omics perspective on studying reproductive biology in Daphnia sinensis.</title>
        <authorList>
            <person name="Jia J."/>
        </authorList>
    </citation>
    <scope>NUCLEOTIDE SEQUENCE [LARGE SCALE GENOMIC DNA]</scope>
    <source>
        <strain evidence="2 3">WSL</strain>
    </source>
</reference>
<dbReference type="EMBL" id="WJBH02000005">
    <property type="protein sequence ID" value="KAI9557838.1"/>
    <property type="molecule type" value="Genomic_DNA"/>
</dbReference>
<dbReference type="PANTHER" id="PTHR24413">
    <property type="entry name" value="SPECKLE-TYPE POZ PROTEIN"/>
    <property type="match status" value="1"/>
</dbReference>
<dbReference type="AlphaFoldDB" id="A0AAD5LHK3"/>
<evidence type="ECO:0000313" key="2">
    <source>
        <dbReference type="EMBL" id="KAI9557838.1"/>
    </source>
</evidence>
<dbReference type="Proteomes" id="UP000820818">
    <property type="component" value="Linkage Group LG5"/>
</dbReference>
<evidence type="ECO:0000259" key="1">
    <source>
        <dbReference type="PROSITE" id="PS50097"/>
    </source>
</evidence>
<dbReference type="SMART" id="SM00225">
    <property type="entry name" value="BTB"/>
    <property type="match status" value="1"/>
</dbReference>
<name>A0AAD5LHK3_9CRUS</name>
<gene>
    <name evidence="2" type="ORF">GHT06_014587</name>
</gene>
<comment type="caution">
    <text evidence="2">The sequence shown here is derived from an EMBL/GenBank/DDBJ whole genome shotgun (WGS) entry which is preliminary data.</text>
</comment>
<feature type="domain" description="BTB" evidence="1">
    <location>
        <begin position="197"/>
        <end position="264"/>
    </location>
</feature>
<protein>
    <recommendedName>
        <fullName evidence="1">BTB domain-containing protein</fullName>
    </recommendedName>
</protein>
<dbReference type="SUPFAM" id="SSF54695">
    <property type="entry name" value="POZ domain"/>
    <property type="match status" value="1"/>
</dbReference>
<proteinExistence type="predicted"/>
<dbReference type="InterPro" id="IPR000210">
    <property type="entry name" value="BTB/POZ_dom"/>
</dbReference>
<evidence type="ECO:0000313" key="3">
    <source>
        <dbReference type="Proteomes" id="UP000820818"/>
    </source>
</evidence>
<organism evidence="2 3">
    <name type="scientific">Daphnia sinensis</name>
    <dbReference type="NCBI Taxonomy" id="1820382"/>
    <lineage>
        <taxon>Eukaryota</taxon>
        <taxon>Metazoa</taxon>
        <taxon>Ecdysozoa</taxon>
        <taxon>Arthropoda</taxon>
        <taxon>Crustacea</taxon>
        <taxon>Branchiopoda</taxon>
        <taxon>Diplostraca</taxon>
        <taxon>Cladocera</taxon>
        <taxon>Anomopoda</taxon>
        <taxon>Daphniidae</taxon>
        <taxon>Daphnia</taxon>
        <taxon>Daphnia similis group</taxon>
    </lineage>
</organism>
<sequence length="357" mass="40669">MDESTGQALTTLPEETFRYLLADKWCETVFELTETHFKWNIQYPILEYPAPSMVSSQFSSGGYCDWTLGLYDQKENFDIYLLLNLQKNCSKIAPAFQVLTAIVNKKGDLLSTKTVIIERSKVGSGGRYYVCRFSKEELRKSKFYEKEVNWAIYCTVKIWTKNENKSGPSSSKIASDVFHSELVSTQLEELFRNKTLSDVNLNVGGRIFHAHKIILAARSKVFAAMFNHETAEKLSNQVDIQEVDPDLFQEVLLYIYSGRMSSATMDKKAVGVLAVADNYFLDELKAECETHLTKRMTADNCVELLALADQPHPAAHLKKYAVDFLRRSPALVKATDGWEKAKQEKLWFCELIEILCA</sequence>
<dbReference type="InterPro" id="IPR011333">
    <property type="entry name" value="SKP1/BTB/POZ_sf"/>
</dbReference>
<accession>A0AAD5LHK3</accession>
<dbReference type="Gene3D" id="6.10.250.3030">
    <property type="match status" value="1"/>
</dbReference>
<dbReference type="PROSITE" id="PS50097">
    <property type="entry name" value="BTB"/>
    <property type="match status" value="1"/>
</dbReference>
<dbReference type="Gene3D" id="3.30.710.10">
    <property type="entry name" value="Potassium Channel Kv1.1, Chain A"/>
    <property type="match status" value="1"/>
</dbReference>
<keyword evidence="3" id="KW-1185">Reference proteome</keyword>
<dbReference type="Pfam" id="PF00651">
    <property type="entry name" value="BTB"/>
    <property type="match status" value="1"/>
</dbReference>